<accession>A0AC35FMS2</accession>
<name>A0AC35FMS2_9BILA</name>
<proteinExistence type="predicted"/>
<evidence type="ECO:0000313" key="2">
    <source>
        <dbReference type="WBParaSite" id="PS1159_v2.g19092.t1"/>
    </source>
</evidence>
<protein>
    <submittedName>
        <fullName evidence="2">EF-hand domain-containing protein</fullName>
    </submittedName>
</protein>
<evidence type="ECO:0000313" key="1">
    <source>
        <dbReference type="Proteomes" id="UP000887580"/>
    </source>
</evidence>
<organism evidence="1 2">
    <name type="scientific">Panagrolaimus sp. PS1159</name>
    <dbReference type="NCBI Taxonomy" id="55785"/>
    <lineage>
        <taxon>Eukaryota</taxon>
        <taxon>Metazoa</taxon>
        <taxon>Ecdysozoa</taxon>
        <taxon>Nematoda</taxon>
        <taxon>Chromadorea</taxon>
        <taxon>Rhabditida</taxon>
        <taxon>Tylenchina</taxon>
        <taxon>Panagrolaimomorpha</taxon>
        <taxon>Panagrolaimoidea</taxon>
        <taxon>Panagrolaimidae</taxon>
        <taxon>Panagrolaimus</taxon>
    </lineage>
</organism>
<dbReference type="WBParaSite" id="PS1159_v2.g19092.t1">
    <property type="protein sequence ID" value="PS1159_v2.g19092.t1"/>
    <property type="gene ID" value="PS1159_v2.g19092"/>
</dbReference>
<reference evidence="2" key="1">
    <citation type="submission" date="2025-08" db="UniProtKB">
        <authorList>
            <consortium name="WormBaseParasite"/>
        </authorList>
    </citation>
    <scope>IDENTIFICATION</scope>
</reference>
<dbReference type="Proteomes" id="UP000887580">
    <property type="component" value="Unplaced"/>
</dbReference>
<sequence>MHASYIIAFALVLVPLCSAICCDRDSITKCCGIGDCNIFCCNCDVGCNPLCNVEIGRKKRESIFEVLVAEHRFKKLDFNDDGVVSMKEALAFLQSSGRNSTKLEEDTTWFAKMDANNNGLLEPSEFDRLL</sequence>